<dbReference type="AlphaFoldDB" id="A0A098LHQ5"/>
<dbReference type="Gene3D" id="2.60.120.200">
    <property type="match status" value="1"/>
</dbReference>
<dbReference type="STRING" id="153721.MYP_3746"/>
<evidence type="ECO:0000256" key="2">
    <source>
        <dbReference type="ARBA" id="ARBA00022723"/>
    </source>
</evidence>
<dbReference type="InterPro" id="IPR013320">
    <property type="entry name" value="ConA-like_dom_sf"/>
</dbReference>
<evidence type="ECO:0000313" key="7">
    <source>
        <dbReference type="EMBL" id="GAL86516.1"/>
    </source>
</evidence>
<evidence type="ECO:0000256" key="3">
    <source>
        <dbReference type="ARBA" id="ARBA00022801"/>
    </source>
</evidence>
<protein>
    <recommendedName>
        <fullName evidence="6">Sulfatase N-terminal domain-containing protein</fullName>
    </recommendedName>
</protein>
<dbReference type="InterPro" id="IPR017850">
    <property type="entry name" value="Alkaline_phosphatase_core_sf"/>
</dbReference>
<evidence type="ECO:0000313" key="8">
    <source>
        <dbReference type="Proteomes" id="UP000030185"/>
    </source>
</evidence>
<dbReference type="Pfam" id="PF00884">
    <property type="entry name" value="Sulfatase"/>
    <property type="match status" value="1"/>
</dbReference>
<dbReference type="InterPro" id="IPR050738">
    <property type="entry name" value="Sulfatase"/>
</dbReference>
<sequence>MKPNRFKLLASAGLLALGFYANAQHSPTPIFQGKIGKTLEETKEYRAQTLPKAPEGAPNIIWILIDDIGYGASTAFGGLIETPNFDRLANQGLRYTNFHTAAYCAPTRAALLTGRNTHSVHFGFFASTSYDTPGYDGYLPFEKATVAEILRENGYNTFAVGKYHLTHPSDATQAGPFNRWPTGRGFDHFYGFPPETGAGDQWHPILYRNTQREPEDPKRRHVNELFANEAINFIAGQKAAAPDKPFFLYFAPGAVHAPHQVSKEWIDKYKGKFDAGWDKYKETVLKNQIAKGVVPPGTTLPPANPGVKPWDKLSDNEKKVYLRHMEVYAGFLSQTDHEIGRIIDYVEKLGQLDNTLIALLIGDNGAEGGAKEFGRFITTDPDDTREQQLAQEVKNLDKLGTESSSALWPDGWAAATNTPFRFYKSYGNFEGGTHDPLILFYPKKIKDKGGIRHQYSYVNDILPTTIELAGVKVPTVINGYPQEPIEGTSLAYTIDPANKNLPERHTIQYQEMTGSYSLYKDGWKASFPHDRTKRIPASEERWYLYNVREDFNEQNDLAAKYPEKVKELAEAFEAEAWKYNVYPLKDDWAVSNQTAFGNAKKIVLYKDNFLSRSATPKFYNDSYSITVNAEVTSTTQGVLFSFGNVLSGISLYVKDKKLVFAYNADGKLIEIKSEKEIPVGKVSLKAEVSYSNNGKNKAVALFFNGQQVGSKNLGKISNASSGYDGLEVGRDLGTSVTPSYKAPFEFNGKLNEVVLELIETPKLAEEPAK</sequence>
<feature type="domain" description="Sulfatase N-terminal" evidence="6">
    <location>
        <begin position="58"/>
        <end position="471"/>
    </location>
</feature>
<keyword evidence="3" id="KW-0378">Hydrolase</keyword>
<dbReference type="Gene3D" id="3.30.1120.10">
    <property type="match status" value="1"/>
</dbReference>
<dbReference type="Gene3D" id="3.40.720.10">
    <property type="entry name" value="Alkaline Phosphatase, subunit A"/>
    <property type="match status" value="1"/>
</dbReference>
<dbReference type="InterPro" id="IPR000917">
    <property type="entry name" value="Sulfatase_N"/>
</dbReference>
<dbReference type="PANTHER" id="PTHR42693">
    <property type="entry name" value="ARYLSULFATASE FAMILY MEMBER"/>
    <property type="match status" value="1"/>
</dbReference>
<dbReference type="GO" id="GO:0005975">
    <property type="term" value="P:carbohydrate metabolic process"/>
    <property type="evidence" value="ECO:0007669"/>
    <property type="project" value="UniProtKB-ARBA"/>
</dbReference>
<accession>A0A098LHQ5</accession>
<gene>
    <name evidence="7" type="ORF">MYP_3746</name>
</gene>
<dbReference type="InterPro" id="IPR024607">
    <property type="entry name" value="Sulfatase_CS"/>
</dbReference>
<feature type="signal peptide" evidence="5">
    <location>
        <begin position="1"/>
        <end position="23"/>
    </location>
</feature>
<dbReference type="CDD" id="cd16025">
    <property type="entry name" value="PAS_like"/>
    <property type="match status" value="1"/>
</dbReference>
<evidence type="ECO:0000256" key="4">
    <source>
        <dbReference type="ARBA" id="ARBA00022837"/>
    </source>
</evidence>
<dbReference type="SUPFAM" id="SSF53649">
    <property type="entry name" value="Alkaline phosphatase-like"/>
    <property type="match status" value="1"/>
</dbReference>
<evidence type="ECO:0000259" key="6">
    <source>
        <dbReference type="Pfam" id="PF00884"/>
    </source>
</evidence>
<comment type="caution">
    <text evidence="7">The sequence shown here is derived from an EMBL/GenBank/DDBJ whole genome shotgun (WGS) entry which is preliminary data.</text>
</comment>
<comment type="similarity">
    <text evidence="1">Belongs to the sulfatase family.</text>
</comment>
<feature type="chain" id="PRO_5001945103" description="Sulfatase N-terminal domain-containing protein" evidence="5">
    <location>
        <begin position="24"/>
        <end position="769"/>
    </location>
</feature>
<dbReference type="GO" id="GO:0004553">
    <property type="term" value="F:hydrolase activity, hydrolyzing O-glycosyl compounds"/>
    <property type="evidence" value="ECO:0007669"/>
    <property type="project" value="UniProtKB-ARBA"/>
</dbReference>
<keyword evidence="2" id="KW-0479">Metal-binding</keyword>
<evidence type="ECO:0000256" key="1">
    <source>
        <dbReference type="ARBA" id="ARBA00008779"/>
    </source>
</evidence>
<dbReference type="PROSITE" id="PS00149">
    <property type="entry name" value="SULFATASE_2"/>
    <property type="match status" value="1"/>
</dbReference>
<organism evidence="7 8">
    <name type="scientific">Sporocytophaga myxococcoides</name>
    <dbReference type="NCBI Taxonomy" id="153721"/>
    <lineage>
        <taxon>Bacteria</taxon>
        <taxon>Pseudomonadati</taxon>
        <taxon>Bacteroidota</taxon>
        <taxon>Cytophagia</taxon>
        <taxon>Cytophagales</taxon>
        <taxon>Cytophagaceae</taxon>
        <taxon>Sporocytophaga</taxon>
    </lineage>
</organism>
<name>A0A098LHQ5_9BACT</name>
<proteinExistence type="inferred from homology"/>
<dbReference type="eggNOG" id="COG3119">
    <property type="taxonomic scope" value="Bacteria"/>
</dbReference>
<reference evidence="7 8" key="1">
    <citation type="submission" date="2014-09" db="EMBL/GenBank/DDBJ databases">
        <title>Sporocytophaga myxococcoides PG-01 genome sequencing.</title>
        <authorList>
            <person name="Liu L."/>
            <person name="Gao P.J."/>
            <person name="Chen G.J."/>
            <person name="Wang L.S."/>
        </authorList>
    </citation>
    <scope>NUCLEOTIDE SEQUENCE [LARGE SCALE GENOMIC DNA]</scope>
    <source>
        <strain evidence="7 8">PG-01</strain>
    </source>
</reference>
<dbReference type="Proteomes" id="UP000030185">
    <property type="component" value="Unassembled WGS sequence"/>
</dbReference>
<dbReference type="EMBL" id="BBLT01000008">
    <property type="protein sequence ID" value="GAL86516.1"/>
    <property type="molecule type" value="Genomic_DNA"/>
</dbReference>
<dbReference type="SUPFAM" id="SSF49899">
    <property type="entry name" value="Concanavalin A-like lectins/glucanases"/>
    <property type="match status" value="1"/>
</dbReference>
<dbReference type="PANTHER" id="PTHR42693:SF43">
    <property type="entry name" value="BLL2667 PROTEIN"/>
    <property type="match status" value="1"/>
</dbReference>
<keyword evidence="8" id="KW-1185">Reference proteome</keyword>
<evidence type="ECO:0000256" key="5">
    <source>
        <dbReference type="SAM" id="SignalP"/>
    </source>
</evidence>
<dbReference type="RefSeq" id="WP_045466865.1">
    <property type="nucleotide sequence ID" value="NZ_BBLT01000008.1"/>
</dbReference>
<keyword evidence="4" id="KW-0106">Calcium</keyword>
<dbReference type="OrthoDB" id="9764377at2"/>
<dbReference type="GO" id="GO:0046872">
    <property type="term" value="F:metal ion binding"/>
    <property type="evidence" value="ECO:0007669"/>
    <property type="project" value="UniProtKB-KW"/>
</dbReference>
<keyword evidence="5" id="KW-0732">Signal</keyword>